<dbReference type="Pfam" id="PF20151">
    <property type="entry name" value="DUF6533"/>
    <property type="match status" value="1"/>
</dbReference>
<proteinExistence type="predicted"/>
<keyword evidence="2" id="KW-0472">Membrane</keyword>
<keyword evidence="2" id="KW-1133">Transmembrane helix</keyword>
<feature type="transmembrane region" description="Helical" evidence="2">
    <location>
        <begin position="194"/>
        <end position="215"/>
    </location>
</feature>
<evidence type="ECO:0000256" key="2">
    <source>
        <dbReference type="SAM" id="Phobius"/>
    </source>
</evidence>
<evidence type="ECO:0000313" key="4">
    <source>
        <dbReference type="EMBL" id="KAH8103031.1"/>
    </source>
</evidence>
<feature type="compositionally biased region" description="Basic and acidic residues" evidence="1">
    <location>
        <begin position="339"/>
        <end position="377"/>
    </location>
</feature>
<feature type="transmembrane region" description="Helical" evidence="2">
    <location>
        <begin position="164"/>
        <end position="182"/>
    </location>
</feature>
<accession>A0A8K0UTX4</accession>
<dbReference type="InterPro" id="IPR045340">
    <property type="entry name" value="DUF6533"/>
</dbReference>
<dbReference type="Proteomes" id="UP000813824">
    <property type="component" value="Unassembled WGS sequence"/>
</dbReference>
<feature type="transmembrane region" description="Helical" evidence="2">
    <location>
        <begin position="110"/>
        <end position="133"/>
    </location>
</feature>
<keyword evidence="5" id="KW-1185">Reference proteome</keyword>
<sequence length="393" mass="43254">MATRALVIYDYLTTIKDERQLLWEKKGKINGGTVIFVLNRYITLFSAVLSGVSVFPNQTHKRYVDIQHDAYADIFALFSAIAAACKLAMLKCALAVFASLRIYAIWHGNLAVTLLMGVLHSAPLIVRALLLSLPGIPKAAYLYFKTLVPIYGCFAMIPSKPMDPTLYAVAYFGFVGGLWLILSESVETQWRWAVTQLYCGLMVFAYATTCVLTWIKTYRLSRQAKAVNISASLSGMLLRDGSILFVVVTLMNVAETTWLLIAGGDVIYSLVVALVSVLISHFMFNLHRASEHHAGRSVPSAMESAVFAARSGFSQVIGNLGNSVNLGVLDDDSISFSETDDHSHASEHDVGDREKADSGSTVFKEENGSDKGERPDRLVLNAKYSRVYRRVVG</sequence>
<reference evidence="4" key="1">
    <citation type="journal article" date="2021" name="New Phytol.">
        <title>Evolutionary innovations through gain and loss of genes in the ectomycorrhizal Boletales.</title>
        <authorList>
            <person name="Wu G."/>
            <person name="Miyauchi S."/>
            <person name="Morin E."/>
            <person name="Kuo A."/>
            <person name="Drula E."/>
            <person name="Varga T."/>
            <person name="Kohler A."/>
            <person name="Feng B."/>
            <person name="Cao Y."/>
            <person name="Lipzen A."/>
            <person name="Daum C."/>
            <person name="Hundley H."/>
            <person name="Pangilinan J."/>
            <person name="Johnson J."/>
            <person name="Barry K."/>
            <person name="LaButti K."/>
            <person name="Ng V."/>
            <person name="Ahrendt S."/>
            <person name="Min B."/>
            <person name="Choi I.G."/>
            <person name="Park H."/>
            <person name="Plett J.M."/>
            <person name="Magnuson J."/>
            <person name="Spatafora J.W."/>
            <person name="Nagy L.G."/>
            <person name="Henrissat B."/>
            <person name="Grigoriev I.V."/>
            <person name="Yang Z.L."/>
            <person name="Xu J."/>
            <person name="Martin F.M."/>
        </authorList>
    </citation>
    <scope>NUCLEOTIDE SEQUENCE</scope>
    <source>
        <strain evidence="4">KKN 215</strain>
    </source>
</reference>
<evidence type="ECO:0000313" key="5">
    <source>
        <dbReference type="Proteomes" id="UP000813824"/>
    </source>
</evidence>
<feature type="transmembrane region" description="Helical" evidence="2">
    <location>
        <begin position="139"/>
        <end position="157"/>
    </location>
</feature>
<feature type="region of interest" description="Disordered" evidence="1">
    <location>
        <begin position="337"/>
        <end position="377"/>
    </location>
</feature>
<evidence type="ECO:0000256" key="1">
    <source>
        <dbReference type="SAM" id="MobiDB-lite"/>
    </source>
</evidence>
<keyword evidence="2" id="KW-0812">Transmembrane</keyword>
<dbReference type="AlphaFoldDB" id="A0A8K0UTX4"/>
<comment type="caution">
    <text evidence="4">The sequence shown here is derived from an EMBL/GenBank/DDBJ whole genome shotgun (WGS) entry which is preliminary data.</text>
</comment>
<organism evidence="4 5">
    <name type="scientific">Cristinia sonorae</name>
    <dbReference type="NCBI Taxonomy" id="1940300"/>
    <lineage>
        <taxon>Eukaryota</taxon>
        <taxon>Fungi</taxon>
        <taxon>Dikarya</taxon>
        <taxon>Basidiomycota</taxon>
        <taxon>Agaricomycotina</taxon>
        <taxon>Agaricomycetes</taxon>
        <taxon>Agaricomycetidae</taxon>
        <taxon>Agaricales</taxon>
        <taxon>Pleurotineae</taxon>
        <taxon>Stephanosporaceae</taxon>
        <taxon>Cristinia</taxon>
    </lineage>
</organism>
<dbReference type="EMBL" id="JAEVFJ010000008">
    <property type="protein sequence ID" value="KAH8103031.1"/>
    <property type="molecule type" value="Genomic_DNA"/>
</dbReference>
<feature type="transmembrane region" description="Helical" evidence="2">
    <location>
        <begin position="29"/>
        <end position="54"/>
    </location>
</feature>
<feature type="transmembrane region" description="Helical" evidence="2">
    <location>
        <begin position="236"/>
        <end position="254"/>
    </location>
</feature>
<feature type="transmembrane region" description="Helical" evidence="2">
    <location>
        <begin position="266"/>
        <end position="286"/>
    </location>
</feature>
<feature type="domain" description="DUF6533" evidence="3">
    <location>
        <begin position="2"/>
        <end position="45"/>
    </location>
</feature>
<evidence type="ECO:0000259" key="3">
    <source>
        <dbReference type="Pfam" id="PF20151"/>
    </source>
</evidence>
<gene>
    <name evidence="4" type="ORF">BXZ70DRAFT_1006201</name>
</gene>
<protein>
    <recommendedName>
        <fullName evidence="3">DUF6533 domain-containing protein</fullName>
    </recommendedName>
</protein>
<feature type="transmembrane region" description="Helical" evidence="2">
    <location>
        <begin position="74"/>
        <end position="98"/>
    </location>
</feature>
<name>A0A8K0UTX4_9AGAR</name>